<reference evidence="2 3" key="1">
    <citation type="journal article" date="2019" name="Int. J. Syst. Evol. Microbiol.">
        <title>The Global Catalogue of Microorganisms (GCM) 10K type strain sequencing project: providing services to taxonomists for standard genome sequencing and annotation.</title>
        <authorList>
            <consortium name="The Broad Institute Genomics Platform"/>
            <consortium name="The Broad Institute Genome Sequencing Center for Infectious Disease"/>
            <person name="Wu L."/>
            <person name="Ma J."/>
        </authorList>
    </citation>
    <scope>NUCLEOTIDE SEQUENCE [LARGE SCALE GENOMIC DNA]</scope>
    <source>
        <strain evidence="2 3">CGMCC 1.12237</strain>
    </source>
</reference>
<dbReference type="InterPro" id="IPR045397">
    <property type="entry name" value="TumE-like"/>
</dbReference>
<organism evidence="2 3">
    <name type="scientific">Salinirubrum litoreum</name>
    <dbReference type="NCBI Taxonomy" id="1126234"/>
    <lineage>
        <taxon>Archaea</taxon>
        <taxon>Methanobacteriati</taxon>
        <taxon>Methanobacteriota</taxon>
        <taxon>Stenosarchaea group</taxon>
        <taxon>Halobacteria</taxon>
        <taxon>Halobacteriales</taxon>
        <taxon>Haloferacaceae</taxon>
        <taxon>Salinirubrum</taxon>
    </lineage>
</organism>
<sequence>MTDWRFRPDPISPRVLELSLDADQYPAAIDAGRLDVRWFTDGTYSFHYREDTADGAWECRFDHHPKPDGPNAHYHPPPTAGSAEASPLTEEHPLDCLFWVCEWIDERVTTLHDADDG</sequence>
<keyword evidence="3" id="KW-1185">Reference proteome</keyword>
<evidence type="ECO:0000313" key="2">
    <source>
        <dbReference type="EMBL" id="MFC5368600.1"/>
    </source>
</evidence>
<dbReference type="Pfam" id="PF20126">
    <property type="entry name" value="TumE"/>
    <property type="match status" value="1"/>
</dbReference>
<dbReference type="AlphaFoldDB" id="A0ABD5REU9"/>
<dbReference type="Proteomes" id="UP001596201">
    <property type="component" value="Unassembled WGS sequence"/>
</dbReference>
<dbReference type="RefSeq" id="WP_227230872.1">
    <property type="nucleotide sequence ID" value="NZ_JAJCVJ010000002.1"/>
</dbReference>
<protein>
    <submittedName>
        <fullName evidence="2">Uncharacterized protein</fullName>
    </submittedName>
</protein>
<evidence type="ECO:0000256" key="1">
    <source>
        <dbReference type="SAM" id="MobiDB-lite"/>
    </source>
</evidence>
<name>A0ABD5REU9_9EURY</name>
<comment type="caution">
    <text evidence="2">The sequence shown here is derived from an EMBL/GenBank/DDBJ whole genome shotgun (WGS) entry which is preliminary data.</text>
</comment>
<gene>
    <name evidence="2" type="ORF">ACFPJ5_16875</name>
</gene>
<accession>A0ABD5REU9</accession>
<evidence type="ECO:0000313" key="3">
    <source>
        <dbReference type="Proteomes" id="UP001596201"/>
    </source>
</evidence>
<feature type="region of interest" description="Disordered" evidence="1">
    <location>
        <begin position="60"/>
        <end position="88"/>
    </location>
</feature>
<dbReference type="EMBL" id="JBHSKX010000002">
    <property type="protein sequence ID" value="MFC5368600.1"/>
    <property type="molecule type" value="Genomic_DNA"/>
</dbReference>
<proteinExistence type="predicted"/>